<evidence type="ECO:0000313" key="2">
    <source>
        <dbReference type="EMBL" id="EWM54740.1"/>
    </source>
</evidence>
<sequence length="189" mass="21180">MFPVGSTVIFDVSLNDTPPTEMDINDVDVDKSYYTIEGNRIYGRVKIDESYYHPNFCFVDFHSDTLCGDFTINDFCVVSANSDNITENSSVEMDKDHTLHAVWEKTVNLGDVNNDGQVDAVDASSVLAYYARISTNQNGEYTEEQKLAADVNDDGQINAVDASNILAYYTYVSTTKDDIVPIDEYLKKM</sequence>
<keyword evidence="3" id="KW-1185">Reference proteome</keyword>
<reference evidence="2 3" key="1">
    <citation type="journal article" date="2014" name="PLoS ONE">
        <title>Rumen cellulosomics: divergent fiber-degrading strategies revealed by comparative genome-wide analysis of six ruminococcal strains.</title>
        <authorList>
            <person name="Dassa B."/>
            <person name="Borovok I."/>
            <person name="Ruimy-Israeli V."/>
            <person name="Lamed R."/>
            <person name="Flint H.J."/>
            <person name="Duncan S.H."/>
            <person name="Henrissat B."/>
            <person name="Coutinho P."/>
            <person name="Morrison M."/>
            <person name="Mosoni P."/>
            <person name="Yeoman C.J."/>
            <person name="White B.A."/>
            <person name="Bayer E.A."/>
        </authorList>
    </citation>
    <scope>NUCLEOTIDE SEQUENCE [LARGE SCALE GENOMIC DNA]</scope>
    <source>
        <strain evidence="2 3">007c</strain>
    </source>
</reference>
<accession>W7V183</accession>
<evidence type="ECO:0000313" key="3">
    <source>
        <dbReference type="Proteomes" id="UP000019365"/>
    </source>
</evidence>
<dbReference type="InterPro" id="IPR036439">
    <property type="entry name" value="Dockerin_dom_sf"/>
</dbReference>
<dbReference type="EMBL" id="ATAX01000009">
    <property type="protein sequence ID" value="EWM54740.1"/>
    <property type="molecule type" value="Genomic_DNA"/>
</dbReference>
<proteinExistence type="predicted"/>
<comment type="caution">
    <text evidence="2">The sequence shown here is derived from an EMBL/GenBank/DDBJ whole genome shotgun (WGS) entry which is preliminary data.</text>
</comment>
<dbReference type="CDD" id="cd14255">
    <property type="entry name" value="Dockerin_III"/>
    <property type="match status" value="1"/>
</dbReference>
<dbReference type="Proteomes" id="UP000019365">
    <property type="component" value="Unassembled WGS sequence"/>
</dbReference>
<dbReference type="eggNOG" id="ENOG502ZNTQ">
    <property type="taxonomic scope" value="Bacteria"/>
</dbReference>
<dbReference type="GO" id="GO:0004553">
    <property type="term" value="F:hydrolase activity, hydrolyzing O-glycosyl compounds"/>
    <property type="evidence" value="ECO:0007669"/>
    <property type="project" value="InterPro"/>
</dbReference>
<feature type="domain" description="Dockerin" evidence="1">
    <location>
        <begin position="105"/>
        <end position="178"/>
    </location>
</feature>
<dbReference type="OrthoDB" id="1822352at2"/>
<dbReference type="Gene3D" id="1.10.1330.10">
    <property type="entry name" value="Dockerin domain"/>
    <property type="match status" value="2"/>
</dbReference>
<dbReference type="Pfam" id="PF00404">
    <property type="entry name" value="Dockerin_1"/>
    <property type="match status" value="1"/>
</dbReference>
<dbReference type="PATRIC" id="fig|1341157.4.peg.619"/>
<dbReference type="GO" id="GO:0000272">
    <property type="term" value="P:polysaccharide catabolic process"/>
    <property type="evidence" value="ECO:0007669"/>
    <property type="project" value="InterPro"/>
</dbReference>
<organism evidence="2 3">
    <name type="scientific">Ruminococcus flavefaciens 007c</name>
    <dbReference type="NCBI Taxonomy" id="1341157"/>
    <lineage>
        <taxon>Bacteria</taxon>
        <taxon>Bacillati</taxon>
        <taxon>Bacillota</taxon>
        <taxon>Clostridia</taxon>
        <taxon>Eubacteriales</taxon>
        <taxon>Oscillospiraceae</taxon>
        <taxon>Ruminococcus</taxon>
    </lineage>
</organism>
<dbReference type="RefSeq" id="WP_037297132.1">
    <property type="nucleotide sequence ID" value="NZ_ATAX01000009.1"/>
</dbReference>
<protein>
    <recommendedName>
        <fullName evidence="1">Dockerin domain-containing protein</fullName>
    </recommendedName>
</protein>
<dbReference type="InterPro" id="IPR002105">
    <property type="entry name" value="Dockerin_1_rpt"/>
</dbReference>
<dbReference type="SUPFAM" id="SSF63446">
    <property type="entry name" value="Type I dockerin domain"/>
    <property type="match status" value="1"/>
</dbReference>
<dbReference type="AlphaFoldDB" id="W7V183"/>
<dbReference type="PROSITE" id="PS51766">
    <property type="entry name" value="DOCKERIN"/>
    <property type="match status" value="1"/>
</dbReference>
<name>W7V183_RUMFL</name>
<gene>
    <name evidence="2" type="ORF">RF007C_02355</name>
</gene>
<dbReference type="InterPro" id="IPR016134">
    <property type="entry name" value="Dockerin_dom"/>
</dbReference>
<evidence type="ECO:0000259" key="1">
    <source>
        <dbReference type="PROSITE" id="PS51766"/>
    </source>
</evidence>